<dbReference type="InterPro" id="IPR032710">
    <property type="entry name" value="NTF2-like_dom_sf"/>
</dbReference>
<keyword evidence="1" id="KW-0812">Transmembrane</keyword>
<feature type="transmembrane region" description="Helical" evidence="1">
    <location>
        <begin position="219"/>
        <end position="246"/>
    </location>
</feature>
<evidence type="ECO:0000313" key="2">
    <source>
        <dbReference type="EMBL" id="GAX84256.1"/>
    </source>
</evidence>
<organism evidence="2 3">
    <name type="scientific">Chlamydomonas eustigma</name>
    <dbReference type="NCBI Taxonomy" id="1157962"/>
    <lineage>
        <taxon>Eukaryota</taxon>
        <taxon>Viridiplantae</taxon>
        <taxon>Chlorophyta</taxon>
        <taxon>core chlorophytes</taxon>
        <taxon>Chlorophyceae</taxon>
        <taxon>CS clade</taxon>
        <taxon>Chlamydomonadales</taxon>
        <taxon>Chlamydomonadaceae</taxon>
        <taxon>Chlamydomonas</taxon>
    </lineage>
</organism>
<protein>
    <submittedName>
        <fullName evidence="2">Uncharacterized protein</fullName>
    </submittedName>
</protein>
<reference evidence="2 3" key="1">
    <citation type="submission" date="2017-08" db="EMBL/GenBank/DDBJ databases">
        <title>Acidophilic green algal genome provides insights into adaptation to an acidic environment.</title>
        <authorList>
            <person name="Hirooka S."/>
            <person name="Hirose Y."/>
            <person name="Kanesaki Y."/>
            <person name="Higuchi S."/>
            <person name="Fujiwara T."/>
            <person name="Onuma R."/>
            <person name="Era A."/>
            <person name="Ohbayashi R."/>
            <person name="Uzuka A."/>
            <person name="Nozaki H."/>
            <person name="Yoshikawa H."/>
            <person name="Miyagishima S.Y."/>
        </authorList>
    </citation>
    <scope>NUCLEOTIDE SEQUENCE [LARGE SCALE GENOMIC DNA]</scope>
    <source>
        <strain evidence="2 3">NIES-2499</strain>
    </source>
</reference>
<keyword evidence="1" id="KW-0472">Membrane</keyword>
<dbReference type="Gene3D" id="3.10.450.50">
    <property type="match status" value="1"/>
</dbReference>
<gene>
    <name evidence="2" type="ORF">CEUSTIGMA_g11679.t1</name>
</gene>
<feature type="transmembrane region" description="Helical" evidence="1">
    <location>
        <begin position="197"/>
        <end position="213"/>
    </location>
</feature>
<dbReference type="OrthoDB" id="199820at2759"/>
<keyword evidence="1" id="KW-1133">Transmembrane helix</keyword>
<evidence type="ECO:0000313" key="3">
    <source>
        <dbReference type="Proteomes" id="UP000232323"/>
    </source>
</evidence>
<dbReference type="Proteomes" id="UP000232323">
    <property type="component" value="Unassembled WGS sequence"/>
</dbReference>
<dbReference type="EMBL" id="BEGY01000120">
    <property type="protein sequence ID" value="GAX84256.1"/>
    <property type="molecule type" value="Genomic_DNA"/>
</dbReference>
<dbReference type="AlphaFoldDB" id="A0A250XML3"/>
<sequence length="255" mass="28007">MRFNVELKSKSTTVDVTHYFCVDPLVVVKFGMESVSNANDPLSPAILPGTPEQDAFPIKSERLIELAKKLFEEQVGVQDPSALADDFRFEFPIISLPKKDYIKAVSGFKLLDAFPDMNPHPYDVRVDPYEPNRVWFTVRNTATHTGPLKFGPMSFKPTNKVVYGAPECLSLIFNAEGKCTCYTGGYVMDRRLGNTQGLGAMFGVIAAIGGPVLKPGSLIYTLLSLPGTVGSVLYGLFNVMTLGLFFKPKVSSKVH</sequence>
<proteinExistence type="predicted"/>
<accession>A0A250XML3</accession>
<comment type="caution">
    <text evidence="2">The sequence shown here is derived from an EMBL/GenBank/DDBJ whole genome shotgun (WGS) entry which is preliminary data.</text>
</comment>
<dbReference type="SUPFAM" id="SSF54427">
    <property type="entry name" value="NTF2-like"/>
    <property type="match status" value="1"/>
</dbReference>
<evidence type="ECO:0000256" key="1">
    <source>
        <dbReference type="SAM" id="Phobius"/>
    </source>
</evidence>
<keyword evidence="3" id="KW-1185">Reference proteome</keyword>
<name>A0A250XML3_9CHLO</name>